<dbReference type="Proteomes" id="UP000232455">
    <property type="component" value="Unassembled WGS sequence"/>
</dbReference>
<dbReference type="Pfam" id="PF07044">
    <property type="entry name" value="DUF1329"/>
    <property type="match status" value="1"/>
</dbReference>
<dbReference type="RefSeq" id="WP_100845557.1">
    <property type="nucleotide sequence ID" value="NZ_PHHE01000001.1"/>
</dbReference>
<dbReference type="EMBL" id="PHHE01000001">
    <property type="protein sequence ID" value="PKA68162.1"/>
    <property type="molecule type" value="Genomic_DNA"/>
</dbReference>
<gene>
    <name evidence="2" type="ORF">ATI02_0907</name>
</gene>
<evidence type="ECO:0000313" key="2">
    <source>
        <dbReference type="EMBL" id="PKA68162.1"/>
    </source>
</evidence>
<keyword evidence="1" id="KW-0732">Signal</keyword>
<feature type="chain" id="PRO_5046443962" evidence="1">
    <location>
        <begin position="22"/>
        <end position="449"/>
    </location>
</feature>
<comment type="caution">
    <text evidence="2">The sequence shown here is derived from an EMBL/GenBank/DDBJ whole genome shotgun (WGS) entry which is preliminary data.</text>
</comment>
<accession>A0ABX4PT01</accession>
<evidence type="ECO:0000313" key="3">
    <source>
        <dbReference type="Proteomes" id="UP000232455"/>
    </source>
</evidence>
<keyword evidence="3" id="KW-1185">Reference proteome</keyword>
<reference evidence="2 3" key="1">
    <citation type="submission" date="2017-11" db="EMBL/GenBank/DDBJ databases">
        <title>Genome sequencing of a diverse group of Pseudomonas species.</title>
        <authorList>
            <person name="Loper J."/>
        </authorList>
    </citation>
    <scope>NUCLEOTIDE SEQUENCE [LARGE SCALE GENOMIC DNA]</scope>
    <source>
        <strain evidence="2 3">LMG 25716</strain>
    </source>
</reference>
<name>A0ABX4PT01_9PSED</name>
<sequence>MKRLMTGAAFGLLFLSGLSFSAVSPEQAAQLGKTLTPLGAEKAGNKDGTIPAWTGGLARNTGKVVDGYVENPYAAEKPLFVIDAKNVDKYKDKLSPGQVGMLKRYPDTYRLPVYTTHRSAAVPDTIYKTAAENALTAKVVDVGLVDFKVAYPFPMPQTALEVMWNHITRYRGPIQRYNSIQVTPEKNGDFIPVNFYREFGYRDQVKALQTPDTDNVFYFFKSVVTTPARLAGNVLLVHETLNQVQNPRLAWMYSGGQRRVRRAPQVAYDSPYTGAEGQRVSDNGDMFNGAMDRYDWKLVGKREMYIPYNAYSLMSPKLKYTDIVRPGHINPDLTRYELHRVWEVEATLRPGERHIYAKRSYFIDEDTWQIVLADHYDGRGTLWRVGKGHLTELYDQQIPWLAVETLYDLLNGRYIASGMKNEDHNPMVFGGEAVSSEFTPSALRSTGIR</sequence>
<organism evidence="2 3">
    <name type="scientific">Pseudomonas baetica</name>
    <dbReference type="NCBI Taxonomy" id="674054"/>
    <lineage>
        <taxon>Bacteria</taxon>
        <taxon>Pseudomonadati</taxon>
        <taxon>Pseudomonadota</taxon>
        <taxon>Gammaproteobacteria</taxon>
        <taxon>Pseudomonadales</taxon>
        <taxon>Pseudomonadaceae</taxon>
        <taxon>Pseudomonas</taxon>
    </lineage>
</organism>
<protein>
    <submittedName>
        <fullName evidence="2">Uncharacterized protein DUF1329</fullName>
    </submittedName>
</protein>
<dbReference type="CDD" id="cd16329">
    <property type="entry name" value="LolA_like"/>
    <property type="match status" value="1"/>
</dbReference>
<evidence type="ECO:0000256" key="1">
    <source>
        <dbReference type="SAM" id="SignalP"/>
    </source>
</evidence>
<proteinExistence type="predicted"/>
<dbReference type="InterPro" id="IPR010752">
    <property type="entry name" value="DUF1329"/>
</dbReference>
<feature type="signal peptide" evidence="1">
    <location>
        <begin position="1"/>
        <end position="21"/>
    </location>
</feature>
<dbReference type="Gene3D" id="2.50.20.10">
    <property type="entry name" value="Lipoprotein localisation LolA/LolB/LppX"/>
    <property type="match status" value="1"/>
</dbReference>